<dbReference type="InterPro" id="IPR036691">
    <property type="entry name" value="Endo/exonu/phosph_ase_sf"/>
</dbReference>
<sequence length="207" mass="24553">ILSGDFNATVKEWNSPVTDKRGAHVKEWINESNLNYIPSTSNSSKRSLRNIDLSFSNMSTISSETLFFGTSDHWPIVLSCENIFFDTNSFFPHTNWKAFEAVITLLQTFWMEEQKKNSADEWHKQCIRFIAAVKNRVTHWKERDKYKPSLPADIIEKLKEIRKVRNRYYHLRHEGVFSEETWVLLRTLTRESRVDIAKYKTAQWQIF</sequence>
<organism evidence="2 3">
    <name type="scientific">Rotaria socialis</name>
    <dbReference type="NCBI Taxonomy" id="392032"/>
    <lineage>
        <taxon>Eukaryota</taxon>
        <taxon>Metazoa</taxon>
        <taxon>Spiralia</taxon>
        <taxon>Gnathifera</taxon>
        <taxon>Rotifera</taxon>
        <taxon>Eurotatoria</taxon>
        <taxon>Bdelloidea</taxon>
        <taxon>Philodinida</taxon>
        <taxon>Philodinidae</taxon>
        <taxon>Rotaria</taxon>
    </lineage>
</organism>
<dbReference type="InterPro" id="IPR005135">
    <property type="entry name" value="Endo/exonuclease/phosphatase"/>
</dbReference>
<name>A0A821KAW6_9BILA</name>
<feature type="non-terminal residue" evidence="2">
    <location>
        <position position="1"/>
    </location>
</feature>
<feature type="domain" description="Endonuclease/exonuclease/phosphatase" evidence="1">
    <location>
        <begin position="1"/>
        <end position="77"/>
    </location>
</feature>
<proteinExistence type="predicted"/>
<dbReference type="AlphaFoldDB" id="A0A821KAW6"/>
<dbReference type="SUPFAM" id="SSF56219">
    <property type="entry name" value="DNase I-like"/>
    <property type="match status" value="1"/>
</dbReference>
<evidence type="ECO:0000313" key="3">
    <source>
        <dbReference type="Proteomes" id="UP000663873"/>
    </source>
</evidence>
<dbReference type="Pfam" id="PF14529">
    <property type="entry name" value="Exo_endo_phos_2"/>
    <property type="match status" value="1"/>
</dbReference>
<dbReference type="Proteomes" id="UP000663873">
    <property type="component" value="Unassembled WGS sequence"/>
</dbReference>
<gene>
    <name evidence="2" type="ORF">UJA718_LOCUS37960</name>
</gene>
<evidence type="ECO:0000259" key="1">
    <source>
        <dbReference type="Pfam" id="PF14529"/>
    </source>
</evidence>
<dbReference type="EMBL" id="CAJOBP010038309">
    <property type="protein sequence ID" value="CAF4734244.1"/>
    <property type="molecule type" value="Genomic_DNA"/>
</dbReference>
<protein>
    <recommendedName>
        <fullName evidence="1">Endonuclease/exonuclease/phosphatase domain-containing protein</fullName>
    </recommendedName>
</protein>
<dbReference type="Gene3D" id="3.60.10.10">
    <property type="entry name" value="Endonuclease/exonuclease/phosphatase"/>
    <property type="match status" value="1"/>
</dbReference>
<dbReference type="GO" id="GO:0003824">
    <property type="term" value="F:catalytic activity"/>
    <property type="evidence" value="ECO:0007669"/>
    <property type="project" value="InterPro"/>
</dbReference>
<comment type="caution">
    <text evidence="2">The sequence shown here is derived from an EMBL/GenBank/DDBJ whole genome shotgun (WGS) entry which is preliminary data.</text>
</comment>
<evidence type="ECO:0000313" key="2">
    <source>
        <dbReference type="EMBL" id="CAF4734244.1"/>
    </source>
</evidence>
<reference evidence="2" key="1">
    <citation type="submission" date="2021-02" db="EMBL/GenBank/DDBJ databases">
        <authorList>
            <person name="Nowell W R."/>
        </authorList>
    </citation>
    <scope>NUCLEOTIDE SEQUENCE</scope>
</reference>
<keyword evidence="3" id="KW-1185">Reference proteome</keyword>
<accession>A0A821KAW6</accession>